<dbReference type="AlphaFoldDB" id="A0A5C5PSU1"/>
<dbReference type="Pfam" id="PF00486">
    <property type="entry name" value="Trans_reg_C"/>
    <property type="match status" value="1"/>
</dbReference>
<evidence type="ECO:0000313" key="5">
    <source>
        <dbReference type="Proteomes" id="UP000317901"/>
    </source>
</evidence>
<dbReference type="Gene3D" id="1.10.10.10">
    <property type="entry name" value="Winged helix-like DNA-binding domain superfamily/Winged helix DNA-binding domain"/>
    <property type="match status" value="1"/>
</dbReference>
<organism evidence="4 5">
    <name type="scientific">Pseudomonas saxonica</name>
    <dbReference type="NCBI Taxonomy" id="2600598"/>
    <lineage>
        <taxon>Bacteria</taxon>
        <taxon>Pseudomonadati</taxon>
        <taxon>Pseudomonadota</taxon>
        <taxon>Gammaproteobacteria</taxon>
        <taxon>Pseudomonadales</taxon>
        <taxon>Pseudomonadaceae</taxon>
        <taxon>Pseudomonas</taxon>
    </lineage>
</organism>
<accession>A0A5C5PSU1</accession>
<dbReference type="CDD" id="cd00383">
    <property type="entry name" value="trans_reg_C"/>
    <property type="match status" value="1"/>
</dbReference>
<keyword evidence="1 2" id="KW-0238">DNA-binding</keyword>
<dbReference type="InterPro" id="IPR016032">
    <property type="entry name" value="Sig_transdc_resp-reg_C-effctor"/>
</dbReference>
<dbReference type="PROSITE" id="PS51755">
    <property type="entry name" value="OMPR_PHOB"/>
    <property type="match status" value="1"/>
</dbReference>
<gene>
    <name evidence="4" type="ORF">FJD37_20945</name>
</gene>
<feature type="DNA-binding region" description="OmpR/PhoB-type" evidence="2">
    <location>
        <begin position="133"/>
        <end position="233"/>
    </location>
</feature>
<dbReference type="SMART" id="SM00862">
    <property type="entry name" value="Trans_reg_C"/>
    <property type="match status" value="1"/>
</dbReference>
<sequence>MGRMLFSIYRTDIFPPSAISFVQNEALLNHLRTVISPDTMPLGTFNKTKDMDYDLNSVKAVFIEAGIASHLDDSLEIVKQVRTVNQRACIFVLVTHPGTLSNVDYHIADADYCIKLPGNEQDKTRLLVRALNESRWNYAPVQLRLDRTKLRLCSATRTLELTHTEMMILDTLLRAPHQIMSYEHLVKALAATIVFYDPRALEKAISRLRTKIKNAHQLKLISSVRSFGYRLRRSSVY</sequence>
<proteinExistence type="predicted"/>
<evidence type="ECO:0000259" key="3">
    <source>
        <dbReference type="PROSITE" id="PS51755"/>
    </source>
</evidence>
<name>A0A5C5PSU1_9PSED</name>
<dbReference type="InterPro" id="IPR001867">
    <property type="entry name" value="OmpR/PhoB-type_DNA-bd"/>
</dbReference>
<dbReference type="EMBL" id="VFIP01000058">
    <property type="protein sequence ID" value="TWR83270.1"/>
    <property type="molecule type" value="Genomic_DNA"/>
</dbReference>
<dbReference type="InterPro" id="IPR036388">
    <property type="entry name" value="WH-like_DNA-bd_sf"/>
</dbReference>
<dbReference type="GO" id="GO:0003677">
    <property type="term" value="F:DNA binding"/>
    <property type="evidence" value="ECO:0007669"/>
    <property type="project" value="UniProtKB-UniRule"/>
</dbReference>
<dbReference type="Proteomes" id="UP000317901">
    <property type="component" value="Unassembled WGS sequence"/>
</dbReference>
<comment type="caution">
    <text evidence="4">The sequence shown here is derived from an EMBL/GenBank/DDBJ whole genome shotgun (WGS) entry which is preliminary data.</text>
</comment>
<reference evidence="4 5" key="1">
    <citation type="submission" date="2019-06" db="EMBL/GenBank/DDBJ databases">
        <title>Pseudomonas bimorpha sp. nov. isolated from bovine raw milk and skim milk concentrate.</title>
        <authorList>
            <person name="Hofmann K."/>
            <person name="Huptas C."/>
            <person name="Doll E."/>
            <person name="Scherer S."/>
            <person name="Wenning M."/>
        </authorList>
    </citation>
    <scope>NUCLEOTIDE SEQUENCE [LARGE SCALE GENOMIC DNA]</scope>
    <source>
        <strain evidence="4 5">DSM 108990</strain>
    </source>
</reference>
<protein>
    <submittedName>
        <fullName evidence="4">Winged helix-turn-helix transcriptional regulator</fullName>
    </submittedName>
</protein>
<dbReference type="GO" id="GO:0000160">
    <property type="term" value="P:phosphorelay signal transduction system"/>
    <property type="evidence" value="ECO:0007669"/>
    <property type="project" value="InterPro"/>
</dbReference>
<evidence type="ECO:0000256" key="2">
    <source>
        <dbReference type="PROSITE-ProRule" id="PRU01091"/>
    </source>
</evidence>
<dbReference type="GO" id="GO:0006355">
    <property type="term" value="P:regulation of DNA-templated transcription"/>
    <property type="evidence" value="ECO:0007669"/>
    <property type="project" value="InterPro"/>
</dbReference>
<dbReference type="SUPFAM" id="SSF46894">
    <property type="entry name" value="C-terminal effector domain of the bipartite response regulators"/>
    <property type="match status" value="1"/>
</dbReference>
<feature type="domain" description="OmpR/PhoB-type" evidence="3">
    <location>
        <begin position="133"/>
        <end position="233"/>
    </location>
</feature>
<evidence type="ECO:0000256" key="1">
    <source>
        <dbReference type="ARBA" id="ARBA00023125"/>
    </source>
</evidence>
<evidence type="ECO:0000313" key="4">
    <source>
        <dbReference type="EMBL" id="TWR83270.1"/>
    </source>
</evidence>